<organism evidence="3 4">
    <name type="scientific">Pseudonocardia ailaonensis</name>
    <dbReference type="NCBI Taxonomy" id="367279"/>
    <lineage>
        <taxon>Bacteria</taxon>
        <taxon>Bacillati</taxon>
        <taxon>Actinomycetota</taxon>
        <taxon>Actinomycetes</taxon>
        <taxon>Pseudonocardiales</taxon>
        <taxon>Pseudonocardiaceae</taxon>
        <taxon>Pseudonocardia</taxon>
    </lineage>
</organism>
<gene>
    <name evidence="3" type="ORF">GCM10009836_01690</name>
</gene>
<name>A0ABN2MHR4_9PSEU</name>
<dbReference type="InterPro" id="IPR029069">
    <property type="entry name" value="HotDog_dom_sf"/>
</dbReference>
<dbReference type="EMBL" id="BAAAQK010000001">
    <property type="protein sequence ID" value="GAA1827645.1"/>
    <property type="molecule type" value="Genomic_DNA"/>
</dbReference>
<dbReference type="Gene3D" id="3.10.129.10">
    <property type="entry name" value="Hotdog Thioesterase"/>
    <property type="match status" value="1"/>
</dbReference>
<protein>
    <submittedName>
        <fullName evidence="3">MaoC family dehydratase</fullName>
    </submittedName>
</protein>
<reference evidence="3 4" key="1">
    <citation type="journal article" date="2019" name="Int. J. Syst. Evol. Microbiol.">
        <title>The Global Catalogue of Microorganisms (GCM) 10K type strain sequencing project: providing services to taxonomists for standard genome sequencing and annotation.</title>
        <authorList>
            <consortium name="The Broad Institute Genomics Platform"/>
            <consortium name="The Broad Institute Genome Sequencing Center for Infectious Disease"/>
            <person name="Wu L."/>
            <person name="Ma J."/>
        </authorList>
    </citation>
    <scope>NUCLEOTIDE SEQUENCE [LARGE SCALE GENOMIC DNA]</scope>
    <source>
        <strain evidence="3 4">JCM 16009</strain>
    </source>
</reference>
<dbReference type="SUPFAM" id="SSF54637">
    <property type="entry name" value="Thioesterase/thiol ester dehydrase-isomerase"/>
    <property type="match status" value="1"/>
</dbReference>
<comment type="similarity">
    <text evidence="1">Belongs to the enoyl-CoA hydratase/isomerase family.</text>
</comment>
<evidence type="ECO:0000313" key="3">
    <source>
        <dbReference type="EMBL" id="GAA1827645.1"/>
    </source>
</evidence>
<dbReference type="InterPro" id="IPR002539">
    <property type="entry name" value="MaoC-like_dom"/>
</dbReference>
<keyword evidence="4" id="KW-1185">Reference proteome</keyword>
<sequence length="146" mass="15245">MSITNDLAPEAGTTLPGFREEITFTTVASAPVATLDYFAVHHDPNIARSQGLPDIILSTIQIMGFVDRVVTDWAGSGAFVKRRRTELRASILPGAVVHGAGVITAVDLSGPHPQVTVDVRLTDGGSTVFCKAEVTAVLTTTTTAAG</sequence>
<accession>A0ABN2MHR4</accession>
<dbReference type="RefSeq" id="WP_344411543.1">
    <property type="nucleotide sequence ID" value="NZ_BAAAQK010000001.1"/>
</dbReference>
<evidence type="ECO:0000256" key="1">
    <source>
        <dbReference type="ARBA" id="ARBA00005254"/>
    </source>
</evidence>
<proteinExistence type="inferred from homology"/>
<evidence type="ECO:0000313" key="4">
    <source>
        <dbReference type="Proteomes" id="UP001500449"/>
    </source>
</evidence>
<comment type="caution">
    <text evidence="3">The sequence shown here is derived from an EMBL/GenBank/DDBJ whole genome shotgun (WGS) entry which is preliminary data.</text>
</comment>
<dbReference type="Pfam" id="PF01575">
    <property type="entry name" value="MaoC_dehydratas"/>
    <property type="match status" value="1"/>
</dbReference>
<evidence type="ECO:0000259" key="2">
    <source>
        <dbReference type="Pfam" id="PF01575"/>
    </source>
</evidence>
<feature type="domain" description="MaoC-like" evidence="2">
    <location>
        <begin position="17"/>
        <end position="120"/>
    </location>
</feature>
<dbReference type="Proteomes" id="UP001500449">
    <property type="component" value="Unassembled WGS sequence"/>
</dbReference>